<dbReference type="WBParaSite" id="ACAC_0001025401-mRNA-1">
    <property type="protein sequence ID" value="ACAC_0001025401-mRNA-1"/>
    <property type="gene ID" value="ACAC_0001025401"/>
</dbReference>
<keyword evidence="1" id="KW-1185">Reference proteome</keyword>
<reference evidence="2" key="2">
    <citation type="submission" date="2017-02" db="UniProtKB">
        <authorList>
            <consortium name="WormBaseParasite"/>
        </authorList>
    </citation>
    <scope>IDENTIFICATION</scope>
</reference>
<evidence type="ECO:0000313" key="2">
    <source>
        <dbReference type="WBParaSite" id="ACAC_0001025401-mRNA-1"/>
    </source>
</evidence>
<reference evidence="1" key="1">
    <citation type="submission" date="2012-09" db="EMBL/GenBank/DDBJ databases">
        <authorList>
            <person name="Martin A.A."/>
        </authorList>
    </citation>
    <scope>NUCLEOTIDE SEQUENCE</scope>
</reference>
<dbReference type="Proteomes" id="UP000035642">
    <property type="component" value="Unassembled WGS sequence"/>
</dbReference>
<organism evidence="1 2">
    <name type="scientific">Angiostrongylus cantonensis</name>
    <name type="common">Rat lungworm</name>
    <dbReference type="NCBI Taxonomy" id="6313"/>
    <lineage>
        <taxon>Eukaryota</taxon>
        <taxon>Metazoa</taxon>
        <taxon>Ecdysozoa</taxon>
        <taxon>Nematoda</taxon>
        <taxon>Chromadorea</taxon>
        <taxon>Rhabditida</taxon>
        <taxon>Rhabditina</taxon>
        <taxon>Rhabditomorpha</taxon>
        <taxon>Strongyloidea</taxon>
        <taxon>Metastrongylidae</taxon>
        <taxon>Angiostrongylus</taxon>
    </lineage>
</organism>
<name>A0A0K0DGL9_ANGCA</name>
<accession>A0A0K0DGL9</accession>
<dbReference type="STRING" id="6313.A0A0K0DGL9"/>
<sequence length="101" mass="11408">LLSGGTRPLLRACSLRASYWCLQYEKTENGATFSPNYFMQPRGVSFSFTLVVSFHPVSVIPLIDEDFKDEKFFVVGIDRAFHIQCFFLESVKSLNAGFDVG</sequence>
<evidence type="ECO:0000313" key="1">
    <source>
        <dbReference type="Proteomes" id="UP000035642"/>
    </source>
</evidence>
<protein>
    <submittedName>
        <fullName evidence="2">CNH domain-containing protein</fullName>
    </submittedName>
</protein>
<dbReference type="AlphaFoldDB" id="A0A0K0DGL9"/>
<proteinExistence type="predicted"/>